<protein>
    <submittedName>
        <fullName evidence="2">Uncharacterized protein</fullName>
    </submittedName>
</protein>
<gene>
    <name evidence="2" type="ORF">ASZ90_009466</name>
</gene>
<keyword evidence="1" id="KW-1133">Transmembrane helix</keyword>
<accession>A0A0W8FIS6</accession>
<proteinExistence type="predicted"/>
<organism evidence="2">
    <name type="scientific">hydrocarbon metagenome</name>
    <dbReference type="NCBI Taxonomy" id="938273"/>
    <lineage>
        <taxon>unclassified sequences</taxon>
        <taxon>metagenomes</taxon>
        <taxon>ecological metagenomes</taxon>
    </lineage>
</organism>
<keyword evidence="1" id="KW-0472">Membrane</keyword>
<evidence type="ECO:0000313" key="2">
    <source>
        <dbReference type="EMBL" id="KUG20792.1"/>
    </source>
</evidence>
<sequence length="115" mass="12966">MARMNEEGQWIVLMGLLVAVGMLFLALVINQSALVGQTTAEAVLEFPKSDIKDLRSAVFDLMEVPADNRENVKQDIYALSLHRKNSVVKVDIDGDILKIHFNNGVTMYYESYEFV</sequence>
<keyword evidence="1" id="KW-0812">Transmembrane</keyword>
<evidence type="ECO:0000256" key="1">
    <source>
        <dbReference type="SAM" id="Phobius"/>
    </source>
</evidence>
<reference evidence="2" key="1">
    <citation type="journal article" date="2015" name="Proc. Natl. Acad. Sci. U.S.A.">
        <title>Networks of energetic and metabolic interactions define dynamics in microbial communities.</title>
        <authorList>
            <person name="Embree M."/>
            <person name="Liu J.K."/>
            <person name="Al-Bassam M.M."/>
            <person name="Zengler K."/>
        </authorList>
    </citation>
    <scope>NUCLEOTIDE SEQUENCE</scope>
</reference>
<name>A0A0W8FIS6_9ZZZZ</name>
<comment type="caution">
    <text evidence="2">The sequence shown here is derived from an EMBL/GenBank/DDBJ whole genome shotgun (WGS) entry which is preliminary data.</text>
</comment>
<feature type="transmembrane region" description="Helical" evidence="1">
    <location>
        <begin position="12"/>
        <end position="29"/>
    </location>
</feature>
<dbReference type="AlphaFoldDB" id="A0A0W8FIS6"/>
<dbReference type="EMBL" id="LNQE01001142">
    <property type="protein sequence ID" value="KUG20792.1"/>
    <property type="molecule type" value="Genomic_DNA"/>
</dbReference>